<dbReference type="Proteomes" id="UP000233781">
    <property type="component" value="Unassembled WGS sequence"/>
</dbReference>
<evidence type="ECO:0000256" key="1">
    <source>
        <dbReference type="SAM" id="MobiDB-lite"/>
    </source>
</evidence>
<organism evidence="3 4">
    <name type="scientific">Phycicoccus duodecadis</name>
    <dbReference type="NCBI Taxonomy" id="173053"/>
    <lineage>
        <taxon>Bacteria</taxon>
        <taxon>Bacillati</taxon>
        <taxon>Actinomycetota</taxon>
        <taxon>Actinomycetes</taxon>
        <taxon>Micrococcales</taxon>
        <taxon>Intrasporangiaceae</taxon>
        <taxon>Phycicoccus</taxon>
    </lineage>
</organism>
<name>A0A2N3YFX9_9MICO</name>
<dbReference type="SUPFAM" id="SSF53098">
    <property type="entry name" value="Ribonuclease H-like"/>
    <property type="match status" value="1"/>
</dbReference>
<accession>A0A2N3YFX9</accession>
<dbReference type="Gene3D" id="3.30.420.10">
    <property type="entry name" value="Ribonuclease H-like superfamily/Ribonuclease H"/>
    <property type="match status" value="1"/>
</dbReference>
<evidence type="ECO:0000259" key="2">
    <source>
        <dbReference type="PROSITE" id="PS50994"/>
    </source>
</evidence>
<evidence type="ECO:0000313" key="4">
    <source>
        <dbReference type="Proteomes" id="UP000233781"/>
    </source>
</evidence>
<dbReference type="GO" id="GO:0015074">
    <property type="term" value="P:DNA integration"/>
    <property type="evidence" value="ECO:0007669"/>
    <property type="project" value="InterPro"/>
</dbReference>
<evidence type="ECO:0000313" key="3">
    <source>
        <dbReference type="EMBL" id="PKW25748.1"/>
    </source>
</evidence>
<reference evidence="3 4" key="1">
    <citation type="submission" date="2017-12" db="EMBL/GenBank/DDBJ databases">
        <title>Sequencing the genomes of 1000 Actinobacteria strains.</title>
        <authorList>
            <person name="Klenk H.-P."/>
        </authorList>
    </citation>
    <scope>NUCLEOTIDE SEQUENCE [LARGE SCALE GENOMIC DNA]</scope>
    <source>
        <strain evidence="3 4">DSM 12806</strain>
    </source>
</reference>
<gene>
    <name evidence="3" type="ORF">ATL31_0548</name>
</gene>
<dbReference type="AlphaFoldDB" id="A0A2N3YFX9"/>
<feature type="domain" description="Integrase catalytic" evidence="2">
    <location>
        <begin position="134"/>
        <end position="342"/>
    </location>
</feature>
<feature type="compositionally biased region" description="Low complexity" evidence="1">
    <location>
        <begin position="494"/>
        <end position="507"/>
    </location>
</feature>
<dbReference type="InterPro" id="IPR012337">
    <property type="entry name" value="RNaseH-like_sf"/>
</dbReference>
<dbReference type="InterPro" id="IPR036397">
    <property type="entry name" value="RNaseH_sf"/>
</dbReference>
<dbReference type="GO" id="GO:0003676">
    <property type="term" value="F:nucleic acid binding"/>
    <property type="evidence" value="ECO:0007669"/>
    <property type="project" value="InterPro"/>
</dbReference>
<protein>
    <submittedName>
        <fullName evidence="3">Integrase-like protein</fullName>
    </submittedName>
</protein>
<keyword evidence="4" id="KW-1185">Reference proteome</keyword>
<dbReference type="PROSITE" id="PS50994">
    <property type="entry name" value="INTEGRASE"/>
    <property type="match status" value="1"/>
</dbReference>
<sequence length="522" mass="57554">MTRDVTQKRAVVAQLMSLGGGQCPSMGMVERVAGQHGVTARTIYRWVKSADLNDTSLPDTAVGTGRASFEITTGHLTVIADEQNAHGAWQRLRDAGEVTCSYPTFMRALDRCDPAMRQAAIHGFKGLVNNRMYLQTTPPHRNHTYHLDHTSMDLYVWPSHRERAPIRPQVTVVVDGYSGLIHAVPWKNEINGDMVAAALVEAGIDRDYYGVSVGGVPEQVVLDNAAAHFGPAMRAGATNLGWLLAPTHPFSSWQNGKAERAIGLLNQRLANRAPGATDAGTTRTNQRRHLQVPQMDKLDPDTVWSWKAFTLALREVVDEINTTIRMKRLGGRTRLEAYAQDPTERFPVAESIALHAMLTTDGRTYTASKNGIQFENRHYVAAGVQFGRDYRVHYLPTMRDSVHLFTPEGRYVCEAFEAGSLPPNARAKFMAARAQQERHAAAIEQGVIDSRRHFADAVNARVIDQDDDARFDGGSSVTAAIAARAARPRKRLPRVTARATAQAARSTADTESWLAALDEDDE</sequence>
<dbReference type="EMBL" id="PJNE01000001">
    <property type="protein sequence ID" value="PKW25748.1"/>
    <property type="molecule type" value="Genomic_DNA"/>
</dbReference>
<feature type="region of interest" description="Disordered" evidence="1">
    <location>
        <begin position="491"/>
        <end position="522"/>
    </location>
</feature>
<proteinExistence type="predicted"/>
<comment type="caution">
    <text evidence="3">The sequence shown here is derived from an EMBL/GenBank/DDBJ whole genome shotgun (WGS) entry which is preliminary data.</text>
</comment>
<dbReference type="InterPro" id="IPR001584">
    <property type="entry name" value="Integrase_cat-core"/>
</dbReference>